<name>A0A840RMI7_9BURK</name>
<dbReference type="CDD" id="cd12118">
    <property type="entry name" value="ttLC_FACS_AEE21_like"/>
    <property type="match status" value="1"/>
</dbReference>
<keyword evidence="4" id="KW-0443">Lipid metabolism</keyword>
<evidence type="ECO:0000256" key="3">
    <source>
        <dbReference type="ARBA" id="ARBA00022832"/>
    </source>
</evidence>
<evidence type="ECO:0000259" key="5">
    <source>
        <dbReference type="Pfam" id="PF00501"/>
    </source>
</evidence>
<accession>A0A840RMI7</accession>
<dbReference type="FunFam" id="3.30.300.30:FF:000008">
    <property type="entry name" value="2,3-dihydroxybenzoate-AMP ligase"/>
    <property type="match status" value="1"/>
</dbReference>
<dbReference type="FunFam" id="3.40.50.12780:FF:000003">
    <property type="entry name" value="Long-chain-fatty-acid--CoA ligase FadD"/>
    <property type="match status" value="1"/>
</dbReference>
<dbReference type="GO" id="GO:0006631">
    <property type="term" value="P:fatty acid metabolic process"/>
    <property type="evidence" value="ECO:0007669"/>
    <property type="project" value="UniProtKB-KW"/>
</dbReference>
<evidence type="ECO:0000256" key="2">
    <source>
        <dbReference type="ARBA" id="ARBA00022598"/>
    </source>
</evidence>
<feature type="domain" description="AMP-binding enzyme C-terminal" evidence="6">
    <location>
        <begin position="459"/>
        <end position="534"/>
    </location>
</feature>
<keyword evidence="3" id="KW-0276">Fatty acid metabolism</keyword>
<evidence type="ECO:0000313" key="8">
    <source>
        <dbReference type="Proteomes" id="UP000571084"/>
    </source>
</evidence>
<dbReference type="RefSeq" id="WP_168054842.1">
    <property type="nucleotide sequence ID" value="NZ_JAAOZT010000006.1"/>
</dbReference>
<dbReference type="InterPro" id="IPR020845">
    <property type="entry name" value="AMP-binding_CS"/>
</dbReference>
<dbReference type="InterPro" id="IPR045851">
    <property type="entry name" value="AMP-bd_C_sf"/>
</dbReference>
<dbReference type="GO" id="GO:0016874">
    <property type="term" value="F:ligase activity"/>
    <property type="evidence" value="ECO:0007669"/>
    <property type="project" value="UniProtKB-KW"/>
</dbReference>
<proteinExistence type="inferred from homology"/>
<dbReference type="Gene3D" id="3.40.50.12780">
    <property type="entry name" value="N-terminal domain of ligase-like"/>
    <property type="match status" value="1"/>
</dbReference>
<dbReference type="EMBL" id="JACHHQ010000002">
    <property type="protein sequence ID" value="MBB5199517.1"/>
    <property type="molecule type" value="Genomic_DNA"/>
</dbReference>
<gene>
    <name evidence="7" type="ORF">HNR39_001344</name>
</gene>
<dbReference type="PROSITE" id="PS00455">
    <property type="entry name" value="AMP_BINDING"/>
    <property type="match status" value="1"/>
</dbReference>
<evidence type="ECO:0000313" key="7">
    <source>
        <dbReference type="EMBL" id="MBB5199517.1"/>
    </source>
</evidence>
<dbReference type="NCBIfam" id="NF006020">
    <property type="entry name" value="PRK08162.1"/>
    <property type="match status" value="1"/>
</dbReference>
<evidence type="ECO:0000256" key="4">
    <source>
        <dbReference type="ARBA" id="ARBA00023098"/>
    </source>
</evidence>
<reference evidence="7 8" key="1">
    <citation type="submission" date="2020-08" db="EMBL/GenBank/DDBJ databases">
        <title>Genomic Encyclopedia of Type Strains, Phase IV (KMG-IV): sequencing the most valuable type-strain genomes for metagenomic binning, comparative biology and taxonomic classification.</title>
        <authorList>
            <person name="Goeker M."/>
        </authorList>
    </citation>
    <scope>NUCLEOTIDE SEQUENCE [LARGE SCALE GENOMIC DNA]</scope>
    <source>
        <strain evidence="7 8">DSM 23240</strain>
    </source>
</reference>
<dbReference type="AlphaFoldDB" id="A0A840RMI7"/>
<evidence type="ECO:0000259" key="6">
    <source>
        <dbReference type="Pfam" id="PF13193"/>
    </source>
</evidence>
<comment type="similarity">
    <text evidence="1">Belongs to the ATP-dependent AMP-binding enzyme family.</text>
</comment>
<organism evidence="7 8">
    <name type="scientific">Glaciimonas immobilis</name>
    <dbReference type="NCBI Taxonomy" id="728004"/>
    <lineage>
        <taxon>Bacteria</taxon>
        <taxon>Pseudomonadati</taxon>
        <taxon>Pseudomonadota</taxon>
        <taxon>Betaproteobacteria</taxon>
        <taxon>Burkholderiales</taxon>
        <taxon>Oxalobacteraceae</taxon>
        <taxon>Glaciimonas</taxon>
    </lineage>
</organism>
<dbReference type="InterPro" id="IPR000873">
    <property type="entry name" value="AMP-dep_synth/lig_dom"/>
</dbReference>
<dbReference type="Proteomes" id="UP000571084">
    <property type="component" value="Unassembled WGS sequence"/>
</dbReference>
<feature type="domain" description="AMP-dependent synthetase/ligase" evidence="5">
    <location>
        <begin position="25"/>
        <end position="409"/>
    </location>
</feature>
<keyword evidence="2 7" id="KW-0436">Ligase</keyword>
<dbReference type="EC" id="6.2.1.-" evidence="7"/>
<dbReference type="Gene3D" id="3.30.300.30">
    <property type="match status" value="1"/>
</dbReference>
<keyword evidence="8" id="KW-1185">Reference proteome</keyword>
<sequence length="547" mass="60827">MRAINQADLPKTRANYVPLSPVQFLERSALIYPDKIAIRYDAVVYTYREFEARCRRLASALSERGIGRGDTVAVLAPNVPAMLEAHYGIPALGAILNPLNYRLDAPTIAYCLNYGEAKALIVDVEFLPLLTDVLPLLEHDILLITIEDTCVESAVNFADVERHAHIYYEELLSEGDPEYLWAGPDDEWDSLSLLFTSGTTGDPKGVLYHHRGAYLNALGSALAFGLLPSSVYLWTLPMFHCNGWTYTWAVTAAGGTHVCLRRVEPARIFRIIQEHVVTHLCGAPIVLSMLIHAPEEVKIQFDHPVEILTGGAAPPSTVIDATEKMGFKVTHAYGLTESYGPSMICAWQDEWAGLPLIERSQRMARQGVPMLTMAYATVADPDTHFAVPQDGVTMGELMLRSNTLMKGYLKDQPATDMAFREGWFHTGDLAVWHADNYVEIKDRSKDIIISGGENISSLEVEECLYRHPQVMEAAVVARPDAKWGETPCAFVTLKPDTAAITEEEIIAWCQQHIARYKVPRSVVFGPLDKTATGKIQKFTLRERAKNL</sequence>
<dbReference type="SUPFAM" id="SSF56801">
    <property type="entry name" value="Acetyl-CoA synthetase-like"/>
    <property type="match status" value="1"/>
</dbReference>
<dbReference type="Pfam" id="PF13193">
    <property type="entry name" value="AMP-binding_C"/>
    <property type="match status" value="1"/>
</dbReference>
<dbReference type="InterPro" id="IPR042099">
    <property type="entry name" value="ANL_N_sf"/>
</dbReference>
<dbReference type="InterPro" id="IPR025110">
    <property type="entry name" value="AMP-bd_C"/>
</dbReference>
<protein>
    <submittedName>
        <fullName evidence="7">Fatty-acyl-CoA synthase</fullName>
        <ecNumber evidence="7">6.2.1.-</ecNumber>
    </submittedName>
</protein>
<dbReference type="Pfam" id="PF00501">
    <property type="entry name" value="AMP-binding"/>
    <property type="match status" value="1"/>
</dbReference>
<dbReference type="PANTHER" id="PTHR43859">
    <property type="entry name" value="ACYL-ACTIVATING ENZYME"/>
    <property type="match status" value="1"/>
</dbReference>
<comment type="caution">
    <text evidence="7">The sequence shown here is derived from an EMBL/GenBank/DDBJ whole genome shotgun (WGS) entry which is preliminary data.</text>
</comment>
<evidence type="ECO:0000256" key="1">
    <source>
        <dbReference type="ARBA" id="ARBA00006432"/>
    </source>
</evidence>
<dbReference type="PANTHER" id="PTHR43859:SF4">
    <property type="entry name" value="BUTANOATE--COA LIGASE AAE1-RELATED"/>
    <property type="match status" value="1"/>
</dbReference>